<dbReference type="Pfam" id="PF14557">
    <property type="entry name" value="AphA_like"/>
    <property type="match status" value="1"/>
</dbReference>
<dbReference type="GO" id="GO:0003677">
    <property type="term" value="F:DNA binding"/>
    <property type="evidence" value="ECO:0007669"/>
    <property type="project" value="UniProtKB-KW"/>
</dbReference>
<dbReference type="InterPro" id="IPR029434">
    <property type="entry name" value="Put_trans_reg"/>
</dbReference>
<proteinExistence type="predicted"/>
<protein>
    <submittedName>
        <fullName evidence="2">DNA-binding PadR family transcriptional regulator</fullName>
    </submittedName>
</protein>
<dbReference type="AlphaFoldDB" id="A0A839SQB1"/>
<dbReference type="Gene3D" id="1.10.10.10">
    <property type="entry name" value="Winged helix-like DNA-binding domain superfamily/Winged helix DNA-binding domain"/>
    <property type="match status" value="1"/>
</dbReference>
<sequence>MYRDHTLIPSEAIRLLALGLLAEAPLQYADLAREVRHVTARLVGPSLDLIGAPLELLKVEGLVQTLEGQGTADNPQFKITDSGRQEIERLLGAGVRAASSDINKLILAIKLRFMHLLPRAAQALQADMLVEVAEKELTRLRDLLQSGSGAHSRLPAWLTLEIAQAEARLAWFRDLHDELQD</sequence>
<accession>A0A839SQB1</accession>
<dbReference type="InterPro" id="IPR036386">
    <property type="entry name" value="HscB_C_sf"/>
</dbReference>
<dbReference type="RefSeq" id="WP_183415895.1">
    <property type="nucleotide sequence ID" value="NZ_JACHXA010000003.1"/>
</dbReference>
<organism evidence="2 3">
    <name type="scientific">Limibacillus halophilus</name>
    <dbReference type="NCBI Taxonomy" id="1579333"/>
    <lineage>
        <taxon>Bacteria</taxon>
        <taxon>Pseudomonadati</taxon>
        <taxon>Pseudomonadota</taxon>
        <taxon>Alphaproteobacteria</taxon>
        <taxon>Rhodospirillales</taxon>
        <taxon>Rhodovibrionaceae</taxon>
        <taxon>Limibacillus</taxon>
    </lineage>
</organism>
<keyword evidence="3" id="KW-1185">Reference proteome</keyword>
<dbReference type="InterPro" id="IPR036388">
    <property type="entry name" value="WH-like_DNA-bd_sf"/>
</dbReference>
<reference evidence="2 3" key="1">
    <citation type="submission" date="2020-08" db="EMBL/GenBank/DDBJ databases">
        <title>Genomic Encyclopedia of Type Strains, Phase III (KMG-III): the genomes of soil and plant-associated and newly described type strains.</title>
        <authorList>
            <person name="Whitman W."/>
        </authorList>
    </citation>
    <scope>NUCLEOTIDE SEQUENCE [LARGE SCALE GENOMIC DNA]</scope>
    <source>
        <strain evidence="2 3">CECT 8803</strain>
    </source>
</reference>
<gene>
    <name evidence="2" type="ORF">FHR98_001366</name>
</gene>
<dbReference type="Gene3D" id="1.20.1280.20">
    <property type="entry name" value="HscB, C-terminal domain"/>
    <property type="match status" value="1"/>
</dbReference>
<evidence type="ECO:0000313" key="2">
    <source>
        <dbReference type="EMBL" id="MBB3065087.1"/>
    </source>
</evidence>
<evidence type="ECO:0000256" key="1">
    <source>
        <dbReference type="ARBA" id="ARBA00023186"/>
    </source>
</evidence>
<keyword evidence="1" id="KW-0143">Chaperone</keyword>
<name>A0A839SQB1_9PROT</name>
<dbReference type="InterPro" id="IPR036390">
    <property type="entry name" value="WH_DNA-bd_sf"/>
</dbReference>
<dbReference type="Proteomes" id="UP000581135">
    <property type="component" value="Unassembled WGS sequence"/>
</dbReference>
<comment type="caution">
    <text evidence="2">The sequence shown here is derived from an EMBL/GenBank/DDBJ whole genome shotgun (WGS) entry which is preliminary data.</text>
</comment>
<evidence type="ECO:0000313" key="3">
    <source>
        <dbReference type="Proteomes" id="UP000581135"/>
    </source>
</evidence>
<dbReference type="EMBL" id="JACHXA010000003">
    <property type="protein sequence ID" value="MBB3065087.1"/>
    <property type="molecule type" value="Genomic_DNA"/>
</dbReference>
<dbReference type="SUPFAM" id="SSF46785">
    <property type="entry name" value="Winged helix' DNA-binding domain"/>
    <property type="match status" value="1"/>
</dbReference>
<keyword evidence="2" id="KW-0238">DNA-binding</keyword>
<dbReference type="GO" id="GO:0051259">
    <property type="term" value="P:protein complex oligomerization"/>
    <property type="evidence" value="ECO:0007669"/>
    <property type="project" value="InterPro"/>
</dbReference>